<evidence type="ECO:0000256" key="1">
    <source>
        <dbReference type="PROSITE-ProRule" id="PRU00023"/>
    </source>
</evidence>
<gene>
    <name evidence="4" type="ORF">JG687_00006304</name>
</gene>
<evidence type="ECO:0000256" key="3">
    <source>
        <dbReference type="SAM" id="MobiDB-lite"/>
    </source>
</evidence>
<dbReference type="VEuPathDB" id="FungiDB:PC110_g2400"/>
<feature type="coiled-coil region" evidence="2">
    <location>
        <begin position="366"/>
        <end position="400"/>
    </location>
</feature>
<feature type="coiled-coil region" evidence="2">
    <location>
        <begin position="141"/>
        <end position="262"/>
    </location>
</feature>
<evidence type="ECO:0000313" key="4">
    <source>
        <dbReference type="EMBL" id="KAG6963874.1"/>
    </source>
</evidence>
<dbReference type="InterPro" id="IPR002110">
    <property type="entry name" value="Ankyrin_rpt"/>
</dbReference>
<dbReference type="Proteomes" id="UP000688947">
    <property type="component" value="Unassembled WGS sequence"/>
</dbReference>
<keyword evidence="2" id="KW-0175">Coiled coil</keyword>
<organism evidence="4 5">
    <name type="scientific">Phytophthora cactorum</name>
    <dbReference type="NCBI Taxonomy" id="29920"/>
    <lineage>
        <taxon>Eukaryota</taxon>
        <taxon>Sar</taxon>
        <taxon>Stramenopiles</taxon>
        <taxon>Oomycota</taxon>
        <taxon>Peronosporomycetes</taxon>
        <taxon>Peronosporales</taxon>
        <taxon>Peronosporaceae</taxon>
        <taxon>Phytophthora</taxon>
    </lineage>
</organism>
<dbReference type="EMBL" id="JAENGZ010000255">
    <property type="protein sequence ID" value="KAG6963874.1"/>
    <property type="molecule type" value="Genomic_DNA"/>
</dbReference>
<sequence length="640" mass="72680">MLLEMPSQQQSELDASTQEKIRDLFDNEMIWDADDTDGYIIQVFQELEAVGANIATLKDQGWNTLLHTASLWNRSKIAEELIRRGAPLNEKNKNGHTPLDLAMHWGHFDMGQQLRHYGGKHTCERERDIAISQRDLAQQQLKNCELEYEHAVGSLKQAKQEREQLRIERDRLVVLRAQVVEDCASLAKQVEDWRSAVSSLTKERDALYIQAAQLQSELVCEQTARNNAVHSWKMAEKVIAELQQIQEECREREEEALRLRNEAIHDRDVARERAKEAQLDQGIAKQNQLELERERDQAIERLLQNESQVMHDKEKWRKLMAKIALERRNIQIEIDRQTEILRSENAKLEKSVATLSVVNTRQKADLERSQLTILTLEKQLGRHKQELGTASEQSAKLKEQVGTLLEERRLEYKSWRAQLEIKMQQELSDDLKRILGAVITTWKALQTCQQHMTTSSASRAGPRASSPSHTPAIMSAIFQNQRPHTSAEGPGFLPFIQEAPPTGLKGSSSTPVLFEPSQLSGIVSDAPPAVFTDREQATINYRAQAEAALQELTIGMTSEQIVQLCAFVQTFVGDVTTYISANLQRLRLGGEHKPKRGILSARASLFSGSHTIEKRRRSDKTPLDSGSVQYDHCCNQSARG</sequence>
<accession>A0A8T1UKL7</accession>
<evidence type="ECO:0008006" key="6">
    <source>
        <dbReference type="Google" id="ProtNLM"/>
    </source>
</evidence>
<protein>
    <recommendedName>
        <fullName evidence="6">Ankyrin repeat-containing domain</fullName>
    </recommendedName>
</protein>
<dbReference type="PANTHER" id="PTHR46366">
    <property type="entry name" value="PRO-APOPTOTIC SERINE PROTEASE NMA111"/>
    <property type="match status" value="1"/>
</dbReference>
<keyword evidence="1" id="KW-0040">ANK repeat</keyword>
<dbReference type="AlphaFoldDB" id="A0A8T1UKL7"/>
<name>A0A8T1UKL7_9STRA</name>
<evidence type="ECO:0000313" key="5">
    <source>
        <dbReference type="Proteomes" id="UP000688947"/>
    </source>
</evidence>
<dbReference type="SMART" id="SM00248">
    <property type="entry name" value="ANK"/>
    <property type="match status" value="2"/>
</dbReference>
<proteinExistence type="predicted"/>
<dbReference type="OrthoDB" id="194358at2759"/>
<comment type="caution">
    <text evidence="4">The sequence shown here is derived from an EMBL/GenBank/DDBJ whole genome shotgun (WGS) entry which is preliminary data.</text>
</comment>
<reference evidence="4" key="1">
    <citation type="submission" date="2021-01" db="EMBL/GenBank/DDBJ databases">
        <title>Phytophthora aleatoria, a newly-described species from Pinus radiata is distinct from Phytophthora cactorum isolates based on comparative genomics.</title>
        <authorList>
            <person name="Mcdougal R."/>
            <person name="Panda P."/>
            <person name="Williams N."/>
            <person name="Studholme D.J."/>
        </authorList>
    </citation>
    <scope>NUCLEOTIDE SEQUENCE</scope>
    <source>
        <strain evidence="4">NZFS 3830</strain>
    </source>
</reference>
<dbReference type="Pfam" id="PF13857">
    <property type="entry name" value="Ank_5"/>
    <property type="match status" value="1"/>
</dbReference>
<evidence type="ECO:0000256" key="2">
    <source>
        <dbReference type="SAM" id="Coils"/>
    </source>
</evidence>
<feature type="repeat" description="ANK" evidence="1">
    <location>
        <begin position="61"/>
        <end position="93"/>
    </location>
</feature>
<feature type="region of interest" description="Disordered" evidence="3">
    <location>
        <begin position="610"/>
        <end position="630"/>
    </location>
</feature>
<dbReference type="PANTHER" id="PTHR46366:SF1">
    <property type="entry name" value="PDZ DOMAIN-CONTAINING PROTEIN C1685.05"/>
    <property type="match status" value="1"/>
</dbReference>
<dbReference type="PROSITE" id="PS50088">
    <property type="entry name" value="ANK_REPEAT"/>
    <property type="match status" value="1"/>
</dbReference>